<proteinExistence type="predicted"/>
<dbReference type="InterPro" id="IPR025592">
    <property type="entry name" value="DUF4347"/>
</dbReference>
<dbReference type="InterPro" id="IPR013783">
    <property type="entry name" value="Ig-like_fold"/>
</dbReference>
<gene>
    <name evidence="3" type="ORF">CAL22_17475</name>
</gene>
<sequence>MEKQVMKMVKQWLARRMSKGISPRPGVAGSPLLMALEPRVVYDASVAAVAAQPPGAEPAAGVAHHSDPLADPALKDPGSPPSGSAAPDRAADATPPAVVQHAGRPAGNDGTQAGEKSQQAEAPAAGLSSQVVFIDPSIGNYQALIDGLPAGTQYVLLDASTDGFAQIAQYLTSHQGIESISLLSHGEDGAIQAGSAWLTAASLESFRAQLTQIGAAMKPGGDFLIYGCDVAQQADGQWLVQQIADISHLNVAASIDDTGAAALGGDWTLEYEVGAVHPTLNDPAGAYAEFDGLLGVIPTVRDPWLPSIDIGGGGVTWTSADAGAGTGGQPIVVAPGLVMSDSNGYNLISVTVQISGGFQAGDVLSCTDEGGVSVTFNTSSGILSIEGDSGVSVDRLQSVLRSVTFSSTGAGLTSSGATRTISFSFNDGYDSSNVATQTISLVASRQSPVLVESGASSSVYVLGNGGAPVVDSIHISDADDTTLQSATVKITSGLQPGDLLVLSGAVVGESGLTTTYQTNSGNLTLTANGALSLEQWQTVLSAVQFMAGSSNAAGTRTISFSVNDGERNSKEVVYSIDVISAAPAIGSSSSGSVAFVSADNPASSSVVVDPSLTVTSVSNSVTSATIAITGNLHTGEDVLSFINDGSTMGDIRSLYNTLTGVLTLSSDGGIATLAQWQAALRAVTYTDTAITPNTATRTISFTVSDGSTSSAAVTRDVTVSLAEQSPVLVSGNGSVASFVAADNGPSPGIAVDDSIVVSDYDSSTLLSATVTIGAGFQQSEDILGFTPNPITMGNILAVYNNATGVLALISADGSATLAQWQAALRSVTYTNVAVTPNTATRTISFTVSDGSTWSQALSRDVAVSATDQTPILSSGNSGAASFVAGNNAPSTAVAVDDGIVVSDLDSSTLVSATVTIGAGFQPGEDTLSFANDGVTMGNIEASYNAFTGVLSLSSAGGSATLAQWQTALRAVTYTDKAATPNTATRTISFTVDDGIKTSSTLTRDVTVTATDQAPIISSGNSGSASFVAGDNSAGAPMVIDDQITVTDRDSSTLGWASVSIGAGFRSGEDFLSFVNDGATMGSILGVYNASTGVLSLTSAGGTATLAQWQAALRSVKYIDAAATPTTATRTISFTVSDGSNTSTALTRDVTVTATDQTPVIRSGSSGSASFVSGDNAQSTPIVVDGGIVLSDLDNTTLGSASVIVGSGFQPGEDVLGFVNDGATMGNISASYNAFTGVLTLTSAGGTATLAQWQAALRSVTYTDTAVTPNAATRTISFTVNDGVKTSTALTRDVTVTATNQTPVIGSANSDSTSFVAGDNAPSAPVVVDNGIVLSDMDDATLAFATVAIGAGFAPGEDSLGFVNDGATMGNISGSYNAATGVLTLNSAGGTATLAQWQAALRSVTYSDTVTIPSTVTRAIAFQVSDGTGISAAHMRDVTVTATDQAPVLSLSSNGSVSFVAGDNAPGTPVVIDAGITVIDLDNISLYSATVRIDGNFHSGEDSLGFAYRDTMGNISASYDAVTGVLTLTSADGTATLAQWQAALRAVTYSNSLVTDTATRTISITVNDGIKSSAPVTRDIAISVPEQTPQLSTSNSGSTSFVAGDNSAAAPIVIDDQITVTDRDSSTLQWALVTIRAGFRPGEDILSFVNDGATMGSIMGIYNAAAGELMLTSADGTATLAQWQAALRSVTYTDTAATPTTATRTVSFAVSDGVKTSTAVTRDVTVTATDQTPVISSGSSGSASFVSGDNAQSTPIVVDGGIVLSDLDNATLNTATVQIGTGFQSGEDVLGFVPNASTMGNITGSYNAATGVLTLISAGGTATLAQWQSALRSVTYTDTAVTPNAATRTISFTVNDGVKTSTALTRDVTVTATDQTPIISSGNRGSVSFVSGDNALSTPIVVDGGIVLSDLDNATLASATVSIGSGFQPGEDVLGFVNDGVTMGNIAASYNAFTGVLTLSSAGGTATLAQWQAALRSVTYTDTAVTPDAATRTISFTVDDGVKTSTAVTRDVTVTVTDQTPIISSGNSGSVSFVSGDNAQSTPIVVDGGIVLSDLDNATLASATVSIGSGFQWGEDVLSFVNNGATMGNIVGSYNAATGVLTLTSAGGTATLAQWQAALRSVTYTDTAVTPDAATRTISFTVDDGIKTSTALTRDVTVTTTDQTPIISSGNSGSASFVSGDNVQSTPIVVDNGIVLSDLDNATLNTATVQIGAGFQPGEDVLGFVNDGATMGNITASYNAFTGVLTLTSAGGTATLAQWQAALRSVTYTDTAVTPDAATRTISFTVDDGIKTSTALTRDVTVTATDQTPIISSGNSGSASFVSGDNAQSTPVVVDDGIVLSDLDNTTLASATVSIGSGFQSGEDVLSFVNNGATMGNIIGSYNAATGVLTLTSAGGTASLAQWQAALRSVTYTDTAVTPSGAARSVLFVINDGQKSSATLLRDVAITATHQTPLLSDDGRAVIYTADGKVSSAVLVGAGITLTDLNATPPTSATVAFAGQFDALHDVLGLLADAATGDIVARYDAARGVLTLTSASGTASLAQWQAALAALTYRDTQAESVAAARTLVFTVSNGDRTSAVLSRTVQVVAGTSPVGVPILGAAGMQAAIPGAVSGPDGQRALNTTDIDGRYDPVSSPIIVMDAHEQGLGIGTILPPVLYTFSVEGARDNRLGQTQVPALGALMADHVVSPPRSETMPRAEVRPLRETDNGFALSIASLLRAPQARADAVSVSVSLADGARLPAWLHFDAELGMLTGKPPVGLNEVRLLLIGTDAAGNTVSREIIVKLDGSGVNAVPAQRPQAGASSAPPPGKSSLATQFANALAMLHVSRDHVAHGDLPHVQHVAATPNEHRS</sequence>
<keyword evidence="4" id="KW-1185">Reference proteome</keyword>
<dbReference type="PANTHER" id="PTHR14139">
    <property type="entry name" value="CALSYNTENIN"/>
    <property type="match status" value="1"/>
</dbReference>
<dbReference type="InterPro" id="IPR015919">
    <property type="entry name" value="Cadherin-like_sf"/>
</dbReference>
<name>A0A261VBQ3_9BORD</name>
<feature type="compositionally biased region" description="Low complexity" evidence="1">
    <location>
        <begin position="81"/>
        <end position="97"/>
    </location>
</feature>
<organism evidence="3 4">
    <name type="scientific">Bordetella genomosp. 12</name>
    <dbReference type="NCBI Taxonomy" id="463035"/>
    <lineage>
        <taxon>Bacteria</taxon>
        <taxon>Pseudomonadati</taxon>
        <taxon>Pseudomonadota</taxon>
        <taxon>Betaproteobacteria</taxon>
        <taxon>Burkholderiales</taxon>
        <taxon>Alcaligenaceae</taxon>
        <taxon>Bordetella</taxon>
    </lineage>
</organism>
<feature type="compositionally biased region" description="Polar residues" evidence="1">
    <location>
        <begin position="109"/>
        <end position="120"/>
    </location>
</feature>
<feature type="domain" description="DUF4347" evidence="2">
    <location>
        <begin position="131"/>
        <end position="294"/>
    </location>
</feature>
<dbReference type="GO" id="GO:0005509">
    <property type="term" value="F:calcium ion binding"/>
    <property type="evidence" value="ECO:0007669"/>
    <property type="project" value="InterPro"/>
</dbReference>
<protein>
    <recommendedName>
        <fullName evidence="2">DUF4347 domain-containing protein</fullName>
    </recommendedName>
</protein>
<dbReference type="Gene3D" id="2.60.40.10">
    <property type="entry name" value="Immunoglobulins"/>
    <property type="match status" value="1"/>
</dbReference>
<accession>A0A261VBQ3</accession>
<dbReference type="Proteomes" id="UP000216429">
    <property type="component" value="Unassembled WGS sequence"/>
</dbReference>
<dbReference type="GO" id="GO:0016020">
    <property type="term" value="C:membrane"/>
    <property type="evidence" value="ECO:0007669"/>
    <property type="project" value="InterPro"/>
</dbReference>
<dbReference type="Pfam" id="PF14252">
    <property type="entry name" value="DUF4347"/>
    <property type="match status" value="1"/>
</dbReference>
<feature type="region of interest" description="Disordered" evidence="1">
    <location>
        <begin position="56"/>
        <end position="122"/>
    </location>
</feature>
<dbReference type="EMBL" id="NEVU01000003">
    <property type="protein sequence ID" value="OZI71598.1"/>
    <property type="molecule type" value="Genomic_DNA"/>
</dbReference>
<evidence type="ECO:0000256" key="1">
    <source>
        <dbReference type="SAM" id="MobiDB-lite"/>
    </source>
</evidence>
<evidence type="ECO:0000313" key="3">
    <source>
        <dbReference type="EMBL" id="OZI71598.1"/>
    </source>
</evidence>
<dbReference type="OrthoDB" id="6091599at2"/>
<evidence type="ECO:0000313" key="4">
    <source>
        <dbReference type="Proteomes" id="UP000216429"/>
    </source>
</evidence>
<dbReference type="PANTHER" id="PTHR14139:SF2">
    <property type="entry name" value="CALSYNTENIN-1"/>
    <property type="match status" value="1"/>
</dbReference>
<dbReference type="SUPFAM" id="SSF49313">
    <property type="entry name" value="Cadherin-like"/>
    <property type="match status" value="1"/>
</dbReference>
<reference evidence="4" key="1">
    <citation type="submission" date="2017-05" db="EMBL/GenBank/DDBJ databases">
        <title>Complete and WGS of Bordetella genogroups.</title>
        <authorList>
            <person name="Spilker T."/>
            <person name="Lipuma J."/>
        </authorList>
    </citation>
    <scope>NUCLEOTIDE SEQUENCE [LARGE SCALE GENOMIC DNA]</scope>
    <source>
        <strain evidence="4">AU6712</strain>
    </source>
</reference>
<evidence type="ECO:0000259" key="2">
    <source>
        <dbReference type="Pfam" id="PF14252"/>
    </source>
</evidence>
<comment type="caution">
    <text evidence="3">The sequence shown here is derived from an EMBL/GenBank/DDBJ whole genome shotgun (WGS) entry which is preliminary data.</text>
</comment>